<protein>
    <submittedName>
        <fullName evidence="6">Predicted protein</fullName>
    </submittedName>
</protein>
<dbReference type="InterPro" id="IPR003441">
    <property type="entry name" value="NAC-dom"/>
</dbReference>
<dbReference type="PANTHER" id="PTHR31744">
    <property type="entry name" value="PROTEIN CUP-SHAPED COTYLEDON 2-RELATED"/>
    <property type="match status" value="1"/>
</dbReference>
<keyword evidence="2" id="KW-0238">DNA-binding</keyword>
<dbReference type="GO" id="GO:0006355">
    <property type="term" value="P:regulation of DNA-templated transcription"/>
    <property type="evidence" value="ECO:0007669"/>
    <property type="project" value="InterPro"/>
</dbReference>
<feature type="non-terminal residue" evidence="6">
    <location>
        <position position="1"/>
    </location>
</feature>
<dbReference type="Pfam" id="PF02365">
    <property type="entry name" value="NAM"/>
    <property type="match status" value="1"/>
</dbReference>
<accession>F2DND0</accession>
<evidence type="ECO:0000256" key="1">
    <source>
        <dbReference type="ARBA" id="ARBA00023015"/>
    </source>
</evidence>
<keyword evidence="1" id="KW-0805">Transcription regulation</keyword>
<dbReference type="PANTHER" id="PTHR31744:SF177">
    <property type="entry name" value="NAC DOMAIN-CONTAINING PROTEIN"/>
    <property type="match status" value="1"/>
</dbReference>
<dbReference type="AlphaFoldDB" id="F2DND0"/>
<evidence type="ECO:0000256" key="2">
    <source>
        <dbReference type="ARBA" id="ARBA00023125"/>
    </source>
</evidence>
<reference evidence="6" key="1">
    <citation type="journal article" date="2011" name="Plant Physiol.">
        <title>Comprehensive sequence analysis of 24,783 barley full-length cDNAs derived from 12 clone libraries.</title>
        <authorList>
            <person name="Matsumoto T."/>
            <person name="Tanaka T."/>
            <person name="Sakai H."/>
            <person name="Amano N."/>
            <person name="Kanamori H."/>
            <person name="Kurita K."/>
            <person name="Kikuta A."/>
            <person name="Kamiya K."/>
            <person name="Yamamoto M."/>
            <person name="Ikawa H."/>
            <person name="Fujii N."/>
            <person name="Hori K."/>
            <person name="Itoh T."/>
            <person name="Sato K."/>
        </authorList>
    </citation>
    <scope>NUCLEOTIDE SEQUENCE</scope>
    <source>
        <tissue evidence="6">Shoot and root</tissue>
    </source>
</reference>
<keyword evidence="3" id="KW-0804">Transcription</keyword>
<name>F2DND0_HORVV</name>
<sequence>WTSLSVNGTIIPYRSGPSCCCFCFLLCWPHCRDRQQKQPSAWSSLAPVDRLIRGDRSKARVVAAAMSSLSMVEARLPPGFRFHPRDDELVLDYLSRKLGGGAGPAVASIYGCPAMVDVDLNKTEPWDLPEIACIGGKEWYFYSLRDKKYATGQRTNRATESGYWKATGKDRLISRKGLLVGMRKTLVFYEGRAPKGKKTEWVMHEFRKEGQGDHMKLPLKEDWVLCRVFYKTRTTIAKPPTGSSYKIDSAVATSLPPLIDNYIAFDHPGMLQNLEGYEQVPCFSNNPSSHPSSSTSMSIPGMAPMAADQEQQHMGKAIKDVLSQLSRFEQGNVKREAPTQGGVFAQDGFEYLAESGFSQMWNTLS</sequence>
<evidence type="ECO:0000256" key="3">
    <source>
        <dbReference type="ARBA" id="ARBA00023163"/>
    </source>
</evidence>
<evidence type="ECO:0000256" key="4">
    <source>
        <dbReference type="ARBA" id="ARBA00023242"/>
    </source>
</evidence>
<dbReference type="GO" id="GO:0003677">
    <property type="term" value="F:DNA binding"/>
    <property type="evidence" value="ECO:0007669"/>
    <property type="project" value="UniProtKB-KW"/>
</dbReference>
<dbReference type="EMBL" id="AK365398">
    <property type="protein sequence ID" value="BAJ96601.1"/>
    <property type="molecule type" value="mRNA"/>
</dbReference>
<dbReference type="SUPFAM" id="SSF101941">
    <property type="entry name" value="NAC domain"/>
    <property type="match status" value="1"/>
</dbReference>
<dbReference type="PROSITE" id="PS51005">
    <property type="entry name" value="NAC"/>
    <property type="match status" value="1"/>
</dbReference>
<evidence type="ECO:0000313" key="6">
    <source>
        <dbReference type="EMBL" id="BAJ96601.1"/>
    </source>
</evidence>
<dbReference type="Gene3D" id="2.170.150.80">
    <property type="entry name" value="NAC domain"/>
    <property type="match status" value="1"/>
</dbReference>
<proteinExistence type="evidence at transcript level"/>
<dbReference type="InterPro" id="IPR036093">
    <property type="entry name" value="NAC_dom_sf"/>
</dbReference>
<evidence type="ECO:0000259" key="5">
    <source>
        <dbReference type="PROSITE" id="PS51005"/>
    </source>
</evidence>
<organism evidence="6">
    <name type="scientific">Hordeum vulgare subsp. vulgare</name>
    <name type="common">Domesticated barley</name>
    <dbReference type="NCBI Taxonomy" id="112509"/>
    <lineage>
        <taxon>Eukaryota</taxon>
        <taxon>Viridiplantae</taxon>
        <taxon>Streptophyta</taxon>
        <taxon>Embryophyta</taxon>
        <taxon>Tracheophyta</taxon>
        <taxon>Spermatophyta</taxon>
        <taxon>Magnoliopsida</taxon>
        <taxon>Liliopsida</taxon>
        <taxon>Poales</taxon>
        <taxon>Poaceae</taxon>
        <taxon>BOP clade</taxon>
        <taxon>Pooideae</taxon>
        <taxon>Triticodae</taxon>
        <taxon>Triticeae</taxon>
        <taxon>Hordeinae</taxon>
        <taxon>Hordeum</taxon>
    </lineage>
</organism>
<keyword evidence="4" id="KW-0539">Nucleus</keyword>
<feature type="domain" description="NAC" evidence="5">
    <location>
        <begin position="76"/>
        <end position="231"/>
    </location>
</feature>